<dbReference type="InterPro" id="IPR027417">
    <property type="entry name" value="P-loop_NTPase"/>
</dbReference>
<evidence type="ECO:0000313" key="2">
    <source>
        <dbReference type="EMBL" id="CEG13653.1"/>
    </source>
</evidence>
<evidence type="ECO:0000259" key="1">
    <source>
        <dbReference type="Pfam" id="PF04851"/>
    </source>
</evidence>
<dbReference type="GO" id="GO:0005524">
    <property type="term" value="F:ATP binding"/>
    <property type="evidence" value="ECO:0007669"/>
    <property type="project" value="InterPro"/>
</dbReference>
<feature type="domain" description="Helicase/UvrB N-terminal" evidence="1">
    <location>
        <begin position="120"/>
        <end position="166"/>
    </location>
</feature>
<dbReference type="AlphaFoldDB" id="A0A098ECB8"/>
<dbReference type="Gene3D" id="3.40.50.300">
    <property type="entry name" value="P-loop containing nucleotide triphosphate hydrolases"/>
    <property type="match status" value="1"/>
</dbReference>
<name>A0A098ECB8_9ZZZZ</name>
<dbReference type="SUPFAM" id="SSF52540">
    <property type="entry name" value="P-loop containing nucleoside triphosphate hydrolases"/>
    <property type="match status" value="1"/>
</dbReference>
<dbReference type="GO" id="GO:0003677">
    <property type="term" value="F:DNA binding"/>
    <property type="evidence" value="ECO:0007669"/>
    <property type="project" value="InterPro"/>
</dbReference>
<dbReference type="InterPro" id="IPR006935">
    <property type="entry name" value="Helicase/UvrB_N"/>
</dbReference>
<dbReference type="Pfam" id="PF04851">
    <property type="entry name" value="ResIII"/>
    <property type="match status" value="1"/>
</dbReference>
<reference evidence="2" key="1">
    <citation type="submission" date="2014-09" db="EMBL/GenBank/DDBJ databases">
        <authorList>
            <person name="Probst J Alexander"/>
        </authorList>
    </citation>
    <scope>NUCLEOTIDE SEQUENCE</scope>
</reference>
<accession>A0A098ECB8</accession>
<protein>
    <recommendedName>
        <fullName evidence="1">Helicase/UvrB N-terminal domain-containing protein</fullName>
    </recommendedName>
</protein>
<dbReference type="EMBL" id="CCXY01000379">
    <property type="protein sequence ID" value="CEG13653.1"/>
    <property type="molecule type" value="Genomic_DNA"/>
</dbReference>
<proteinExistence type="predicted"/>
<organism evidence="2">
    <name type="scientific">groundwater metagenome</name>
    <dbReference type="NCBI Taxonomy" id="717931"/>
    <lineage>
        <taxon>unclassified sequences</taxon>
        <taxon>metagenomes</taxon>
        <taxon>ecological metagenomes</taxon>
    </lineage>
</organism>
<gene>
    <name evidence="2" type="ORF">MSIBF_A440003</name>
</gene>
<sequence length="173" mass="20416">MTKNKDEENTKGTLEKIVNNISFDNLPIKWQNFDFVKFSQNKTLFDFQKQGLKSALKALYLFYVENNGDKKSFFNQYQSNGMGENFDYDLKKKQDSKTVKFLLEYDKDYPVIDNKLSFEHFINRMSFWMATGSGKTLIIVKLIELLGYLISEKEIPKKDILFLTHRDVSFRTV</sequence>
<dbReference type="GO" id="GO:0016787">
    <property type="term" value="F:hydrolase activity"/>
    <property type="evidence" value="ECO:0007669"/>
    <property type="project" value="InterPro"/>
</dbReference>